<feature type="transmembrane region" description="Helical" evidence="8">
    <location>
        <begin position="179"/>
        <end position="202"/>
    </location>
</feature>
<evidence type="ECO:0000259" key="9">
    <source>
        <dbReference type="SMART" id="SM00382"/>
    </source>
</evidence>
<keyword evidence="4" id="KW-0547">Nucleotide-binding</keyword>
<evidence type="ECO:0000256" key="3">
    <source>
        <dbReference type="ARBA" id="ARBA00022475"/>
    </source>
</evidence>
<keyword evidence="6" id="KW-1278">Translocase</keyword>
<comment type="subcellular location">
    <subcellularLocation>
        <location evidence="1">Cell membrane</location>
        <topology evidence="1">Peripheral membrane protein</topology>
    </subcellularLocation>
</comment>
<feature type="transmembrane region" description="Helical" evidence="8">
    <location>
        <begin position="7"/>
        <end position="25"/>
    </location>
</feature>
<feature type="domain" description="AAA+ ATPase" evidence="9">
    <location>
        <begin position="592"/>
        <end position="798"/>
    </location>
</feature>
<evidence type="ECO:0000313" key="10">
    <source>
        <dbReference type="EMBL" id="CAE7666448.1"/>
    </source>
</evidence>
<dbReference type="InterPro" id="IPR003593">
    <property type="entry name" value="AAA+_ATPase"/>
</dbReference>
<name>A0A812WFN8_SYMPI</name>
<gene>
    <name evidence="10" type="primary">pstB</name>
    <name evidence="10" type="ORF">SPIL2461_LOCUS18248</name>
</gene>
<dbReference type="InterPro" id="IPR027417">
    <property type="entry name" value="P-loop_NTPase"/>
</dbReference>
<dbReference type="GO" id="GO:0016887">
    <property type="term" value="F:ATP hydrolysis activity"/>
    <property type="evidence" value="ECO:0007669"/>
    <property type="project" value="InterPro"/>
</dbReference>
<feature type="transmembrane region" description="Helical" evidence="8">
    <location>
        <begin position="133"/>
        <end position="148"/>
    </location>
</feature>
<dbReference type="GO" id="GO:0043190">
    <property type="term" value="C:ATP-binding cassette (ABC) transporter complex"/>
    <property type="evidence" value="ECO:0007669"/>
    <property type="project" value="TreeGrafter"/>
</dbReference>
<proteinExistence type="predicted"/>
<evidence type="ECO:0000256" key="2">
    <source>
        <dbReference type="ARBA" id="ARBA00022448"/>
    </source>
</evidence>
<dbReference type="InterPro" id="IPR050095">
    <property type="entry name" value="ECF_ABC_transporter_ATP-bd"/>
</dbReference>
<comment type="caution">
    <text evidence="10">The sequence shown here is derived from an EMBL/GenBank/DDBJ whole genome shotgun (WGS) entry which is preliminary data.</text>
</comment>
<dbReference type="GO" id="GO:0005524">
    <property type="term" value="F:ATP binding"/>
    <property type="evidence" value="ECO:0007669"/>
    <property type="project" value="UniProtKB-KW"/>
</dbReference>
<dbReference type="GO" id="GO:0042626">
    <property type="term" value="F:ATPase-coupled transmembrane transporter activity"/>
    <property type="evidence" value="ECO:0007669"/>
    <property type="project" value="TreeGrafter"/>
</dbReference>
<keyword evidence="7 8" id="KW-0472">Membrane</keyword>
<keyword evidence="5" id="KW-0067">ATP-binding</keyword>
<evidence type="ECO:0000256" key="7">
    <source>
        <dbReference type="ARBA" id="ARBA00023136"/>
    </source>
</evidence>
<keyword evidence="8" id="KW-0812">Transmembrane</keyword>
<dbReference type="PANTHER" id="PTHR43553">
    <property type="entry name" value="HEAVY METAL TRANSPORTER"/>
    <property type="match status" value="1"/>
</dbReference>
<dbReference type="SMART" id="SM00382">
    <property type="entry name" value="AAA"/>
    <property type="match status" value="1"/>
</dbReference>
<dbReference type="Gene3D" id="3.40.50.300">
    <property type="entry name" value="P-loop containing nucleotide triphosphate hydrolases"/>
    <property type="match status" value="1"/>
</dbReference>
<evidence type="ECO:0000256" key="8">
    <source>
        <dbReference type="SAM" id="Phobius"/>
    </source>
</evidence>
<evidence type="ECO:0000256" key="1">
    <source>
        <dbReference type="ARBA" id="ARBA00004202"/>
    </source>
</evidence>
<dbReference type="OrthoDB" id="420849at2759"/>
<evidence type="ECO:0000256" key="6">
    <source>
        <dbReference type="ARBA" id="ARBA00022967"/>
    </source>
</evidence>
<feature type="transmembrane region" description="Helical" evidence="8">
    <location>
        <begin position="74"/>
        <end position="95"/>
    </location>
</feature>
<evidence type="ECO:0000313" key="11">
    <source>
        <dbReference type="Proteomes" id="UP000649617"/>
    </source>
</evidence>
<keyword evidence="8" id="KW-1133">Transmembrane helix</keyword>
<reference evidence="10" key="1">
    <citation type="submission" date="2021-02" db="EMBL/GenBank/DDBJ databases">
        <authorList>
            <person name="Dougan E. K."/>
            <person name="Rhodes N."/>
            <person name="Thang M."/>
            <person name="Chan C."/>
        </authorList>
    </citation>
    <scope>NUCLEOTIDE SEQUENCE</scope>
</reference>
<dbReference type="Proteomes" id="UP000649617">
    <property type="component" value="Unassembled WGS sequence"/>
</dbReference>
<protein>
    <submittedName>
        <fullName evidence="10">PstB protein</fullName>
    </submittedName>
</protein>
<dbReference type="PANTHER" id="PTHR43553:SF27">
    <property type="entry name" value="ENERGY-COUPLING FACTOR TRANSPORTER ATP-BINDING PROTEIN ECFA2"/>
    <property type="match status" value="1"/>
</dbReference>
<keyword evidence="11" id="KW-1185">Reference proteome</keyword>
<sequence>MVSSSQLLVYGALAAVPIAFIAARWTQWQDVEITIEDLADKLFETLLTDAVSFALPAAYARFALPCPWTKPEPWPLKILTAGGLGVIALINLAAARRASVEGTSRGVADFGGLLVAHVASYCIVPLLERDWQPLISLGFLVMVLLAGLQREMPLETAQVLTAFLFCYLARSRLKFRWHLALAMSAGGGVAVPYLIQVLNWLLPLREMVSVYHTIKDLLGTRQFEEEVCEILIVTGYVQMSLGYVGIWYMRRGQARTNSLLDVADGKLDAWGFVQRVGLYMLVVAAPYMMQRTIMETANALAFYAFLSKVDQHVRVDSFFSAGESPHNRLEVVLDSEHTVDAYAESVIELMTDCYAILERKLFGLPNLLLMSDTLLSQPALMMAVLPASVVLDFSRARIMSFLTSRVEQLTKYLRKRLSMRKKIEEHDVRHAETISRTGAAPVVASRWEDLAGEIFQLTAWRKCLVSFRTYLNWIYYTNIVGVGIECALARMMELGSITAADLGVYAQVIEDSIDFLLTRHREDTRLAQMITNQDSLVLCGSCLEGRLQQSDGSSVDGFCALQSDSGGALAFSNLTYHRNGTARVNLQLELKPGHVYAVTGPNGAGKSTLFAVLSSCAHRMPLANGLMVEGSMAMPAGELAEVPQRPYHPFYVQPLAWLLNRADIKVLPADELGRLEAHVVQISAKLGFKSAQDSGGEGLTSHELRLESMDWYSELSGGQRSKAELMRQIFLKRRCPQVVLIDEALAPLDPVSKLLVQQQLKDFCAESLVLVIYHTGDGVHCVNSSGFFDDNLQISDGHAKLVGLC</sequence>
<keyword evidence="2" id="KW-0813">Transport</keyword>
<evidence type="ECO:0000256" key="4">
    <source>
        <dbReference type="ARBA" id="ARBA00022741"/>
    </source>
</evidence>
<evidence type="ECO:0000256" key="5">
    <source>
        <dbReference type="ARBA" id="ARBA00022840"/>
    </source>
</evidence>
<dbReference type="Pfam" id="PF00005">
    <property type="entry name" value="ABC_tran"/>
    <property type="match status" value="1"/>
</dbReference>
<dbReference type="SUPFAM" id="SSF52540">
    <property type="entry name" value="P-loop containing nucleoside triphosphate hydrolases"/>
    <property type="match status" value="1"/>
</dbReference>
<keyword evidence="3" id="KW-1003">Cell membrane</keyword>
<accession>A0A812WFN8</accession>
<organism evidence="10 11">
    <name type="scientific">Symbiodinium pilosum</name>
    <name type="common">Dinoflagellate</name>
    <dbReference type="NCBI Taxonomy" id="2952"/>
    <lineage>
        <taxon>Eukaryota</taxon>
        <taxon>Sar</taxon>
        <taxon>Alveolata</taxon>
        <taxon>Dinophyceae</taxon>
        <taxon>Suessiales</taxon>
        <taxon>Symbiodiniaceae</taxon>
        <taxon>Symbiodinium</taxon>
    </lineage>
</organism>
<dbReference type="EMBL" id="CAJNIZ010043715">
    <property type="protein sequence ID" value="CAE7666448.1"/>
    <property type="molecule type" value="Genomic_DNA"/>
</dbReference>
<feature type="transmembrane region" description="Helical" evidence="8">
    <location>
        <begin position="107"/>
        <end position="127"/>
    </location>
</feature>
<dbReference type="InterPro" id="IPR003439">
    <property type="entry name" value="ABC_transporter-like_ATP-bd"/>
</dbReference>
<dbReference type="AlphaFoldDB" id="A0A812WFN8"/>